<dbReference type="InterPro" id="IPR018547">
    <property type="entry name" value="AbiEi_C"/>
</dbReference>
<reference evidence="2" key="1">
    <citation type="submission" date="2020-07" db="EMBL/GenBank/DDBJ databases">
        <title>Huge and variable diversity of episymbiotic CPR bacteria and DPANN archaea in groundwater ecosystems.</title>
        <authorList>
            <person name="He C.Y."/>
            <person name="Keren R."/>
            <person name="Whittaker M."/>
            <person name="Farag I.F."/>
            <person name="Doudna J."/>
            <person name="Cate J.H.D."/>
            <person name="Banfield J.F."/>
        </authorList>
    </citation>
    <scope>NUCLEOTIDE SEQUENCE</scope>
    <source>
        <strain evidence="2">NC_groundwater_1296_Ag_S-0.2um_52_80</strain>
    </source>
</reference>
<comment type="caution">
    <text evidence="2">The sequence shown here is derived from an EMBL/GenBank/DDBJ whole genome shotgun (WGS) entry which is preliminary data.</text>
</comment>
<gene>
    <name evidence="2" type="ORF">HY544_04615</name>
</gene>
<proteinExistence type="predicted"/>
<organism evidence="2 3">
    <name type="scientific">Candidatus Iainarchaeum sp</name>
    <dbReference type="NCBI Taxonomy" id="3101447"/>
    <lineage>
        <taxon>Archaea</taxon>
        <taxon>Candidatus Iainarchaeota</taxon>
        <taxon>Candidatus Iainarchaeia</taxon>
        <taxon>Candidatus Iainarchaeales</taxon>
        <taxon>Candidatus Iainarchaeaceae</taxon>
        <taxon>Candidatus Iainarchaeum</taxon>
    </lineage>
</organism>
<evidence type="ECO:0000313" key="2">
    <source>
        <dbReference type="EMBL" id="MBI4210760.1"/>
    </source>
</evidence>
<dbReference type="Pfam" id="PF09407">
    <property type="entry name" value="AbiEi_1"/>
    <property type="match status" value="1"/>
</dbReference>
<dbReference type="AlphaFoldDB" id="A0A8T3YM25"/>
<evidence type="ECO:0000313" key="3">
    <source>
        <dbReference type="Proteomes" id="UP000732298"/>
    </source>
</evidence>
<sequence length="289" mass="32545">MSGRKAYIFHILIVSLGDTLTIRKLIRFGGMETKLLFWLEENEKSIFTFAQARAAIGGTVASAKNVLKRLKKKKRVIPLQKGIYLFAPLKSGKEGYWSEDAFLVAKQLVGKENYYIGFLSAMNHYGMTEQIPVIVHVVLTRQKKPINAVGAKFVFTKKKEFGEITVEKISGEEIAFSSREQTIIDGLAFPQYCLGISEVAKALNASRKTLDFEKLLEMANKAKAAVKGRLGYILEQLGLNPHAKKLEGKFAGFAWLDPHLAKKTLSYSKKWGLKINMTERELLDFLEVH</sequence>
<dbReference type="EMBL" id="JACQPB010000041">
    <property type="protein sequence ID" value="MBI4210760.1"/>
    <property type="molecule type" value="Genomic_DNA"/>
</dbReference>
<accession>A0A8T3YM25</accession>
<feature type="domain" description="AbiEi antitoxin C-terminal" evidence="1">
    <location>
        <begin position="101"/>
        <end position="235"/>
    </location>
</feature>
<evidence type="ECO:0000259" key="1">
    <source>
        <dbReference type="Pfam" id="PF09407"/>
    </source>
</evidence>
<protein>
    <recommendedName>
        <fullName evidence="1">AbiEi antitoxin C-terminal domain-containing protein</fullName>
    </recommendedName>
</protein>
<dbReference type="Proteomes" id="UP000732298">
    <property type="component" value="Unassembled WGS sequence"/>
</dbReference>
<name>A0A8T3YM25_9ARCH</name>